<keyword evidence="1" id="KW-1133">Transmembrane helix</keyword>
<accession>A0ABY5VZ03</accession>
<protein>
    <recommendedName>
        <fullName evidence="4">Integral membrane protein</fullName>
    </recommendedName>
</protein>
<name>A0ABY5VZ03_9ACTN</name>
<feature type="transmembrane region" description="Helical" evidence="1">
    <location>
        <begin position="108"/>
        <end position="125"/>
    </location>
</feature>
<keyword evidence="1" id="KW-0812">Transmembrane</keyword>
<feature type="transmembrane region" description="Helical" evidence="1">
    <location>
        <begin position="247"/>
        <end position="265"/>
    </location>
</feature>
<proteinExistence type="predicted"/>
<keyword evidence="1" id="KW-0472">Membrane</keyword>
<feature type="transmembrane region" description="Helical" evidence="1">
    <location>
        <begin position="67"/>
        <end position="96"/>
    </location>
</feature>
<dbReference type="EMBL" id="CP073720">
    <property type="protein sequence ID" value="UWP82389.1"/>
    <property type="molecule type" value="Genomic_DNA"/>
</dbReference>
<reference evidence="2" key="2">
    <citation type="submission" date="2022-09" db="EMBL/GenBank/DDBJ databases">
        <title>Biosynthetic gene clusters of Dactylosporangioum fulvum.</title>
        <authorList>
            <person name="Caradec T."/>
        </authorList>
    </citation>
    <scope>NUCLEOTIDE SEQUENCE</scope>
    <source>
        <strain evidence="2">NRRL B-16292</strain>
    </source>
</reference>
<feature type="transmembrane region" description="Helical" evidence="1">
    <location>
        <begin position="132"/>
        <end position="152"/>
    </location>
</feature>
<feature type="transmembrane region" description="Helical" evidence="1">
    <location>
        <begin position="158"/>
        <end position="182"/>
    </location>
</feature>
<evidence type="ECO:0008006" key="4">
    <source>
        <dbReference type="Google" id="ProtNLM"/>
    </source>
</evidence>
<organism evidence="2 3">
    <name type="scientific">Dactylosporangium fulvum</name>
    <dbReference type="NCBI Taxonomy" id="53359"/>
    <lineage>
        <taxon>Bacteria</taxon>
        <taxon>Bacillati</taxon>
        <taxon>Actinomycetota</taxon>
        <taxon>Actinomycetes</taxon>
        <taxon>Micromonosporales</taxon>
        <taxon>Micromonosporaceae</taxon>
        <taxon>Dactylosporangium</taxon>
    </lineage>
</organism>
<evidence type="ECO:0000313" key="2">
    <source>
        <dbReference type="EMBL" id="UWP82389.1"/>
    </source>
</evidence>
<reference evidence="2" key="1">
    <citation type="submission" date="2021-04" db="EMBL/GenBank/DDBJ databases">
        <authorList>
            <person name="Hartkoorn R.C."/>
            <person name="Beaudoing E."/>
            <person name="Hot D."/>
        </authorList>
    </citation>
    <scope>NUCLEOTIDE SEQUENCE</scope>
    <source>
        <strain evidence="2">NRRL B-16292</strain>
    </source>
</reference>
<sequence length="284" mass="29652">MSRAIRLVLALYPRPVRDRYGPEIADLLTHSRRPVRDLANVARCALAERRQALTYARMRPHLNATTGLVAAPMAFAGIYLAFFALCALVFAAVAAVAGPSSTGQSLRIVSAVGAFPIAAGAIWLAGHARLPFTSALAPTGLAVGALPLVLLLNATSAWPMAAALGCWWVVTGALSTVAVALVRRGRRRSAVLTMALGGVLACELAFAVYGLLVLGSAFVVFGVYPVAALGIDPQIIGATAGHVADQMTIMPALLTICSAYTLGLVTTAHPARRCADYEPTTQHK</sequence>
<evidence type="ECO:0000256" key="1">
    <source>
        <dbReference type="SAM" id="Phobius"/>
    </source>
</evidence>
<gene>
    <name evidence="2" type="ORF">Dfulv_46335</name>
</gene>
<keyword evidence="3" id="KW-1185">Reference proteome</keyword>
<evidence type="ECO:0000313" key="3">
    <source>
        <dbReference type="Proteomes" id="UP001059617"/>
    </source>
</evidence>
<feature type="transmembrane region" description="Helical" evidence="1">
    <location>
        <begin position="194"/>
        <end position="227"/>
    </location>
</feature>
<dbReference type="Proteomes" id="UP001059617">
    <property type="component" value="Chromosome"/>
</dbReference>
<dbReference type="RefSeq" id="WP_259860161.1">
    <property type="nucleotide sequence ID" value="NZ_BAAAST010000025.1"/>
</dbReference>